<accession>A0A1X0KBF4</accession>
<evidence type="ECO:0000313" key="1">
    <source>
        <dbReference type="EMBL" id="ORB72492.1"/>
    </source>
</evidence>
<gene>
    <name evidence="1" type="ORF">BST44_19115</name>
</gene>
<name>A0A1X0KBF4_MYCSC</name>
<dbReference type="InterPro" id="IPR011335">
    <property type="entry name" value="Restrct_endonuc-II-like"/>
</dbReference>
<dbReference type="EMBL" id="MVIJ01000031">
    <property type="protein sequence ID" value="ORB72492.1"/>
    <property type="molecule type" value="Genomic_DNA"/>
</dbReference>
<dbReference type="RefSeq" id="WP_083178676.1">
    <property type="nucleotide sequence ID" value="NZ_MVIJ01000031.1"/>
</dbReference>
<proteinExistence type="predicted"/>
<dbReference type="AlphaFoldDB" id="A0A1X0KBF4"/>
<dbReference type="OrthoDB" id="3173471at2"/>
<sequence>MAGVLIGGEAVARGIVTRHELQRWHRPIFPGVYAARNQPLSLRHRTEGAWLWSRRRATIAGVAASALHGARWVDDDVPIELVWSNTRPPRGIVAREQLLADDEIACVAGLPVTTPVRTAYDLARFLPREQAVARLDALMRATPFTIEDVSLLAERYPGARGTRRLRSILPLIDGGAASPKETWLRLLLHDAGLPALTTQIPVVEGYRLLAMLDMGWREFGVAAEYDGDHHRSDRRQYVKDQWRLRRLAELGWVVIRVIAEDKPQDIIERVRGALIARGCRLDGHLGVPLAG</sequence>
<reference evidence="1 2" key="1">
    <citation type="submission" date="2017-02" db="EMBL/GenBank/DDBJ databases">
        <title>The new phylogeny of genus Mycobacterium.</title>
        <authorList>
            <person name="Tortoli E."/>
            <person name="Trovato A."/>
            <person name="Cirillo D.M."/>
        </authorList>
    </citation>
    <scope>NUCLEOTIDE SEQUENCE [LARGE SCALE GENOMIC DNA]</scope>
    <source>
        <strain evidence="1 2">DSM 43992</strain>
    </source>
</reference>
<keyword evidence="2" id="KW-1185">Reference proteome</keyword>
<organism evidence="1 2">
    <name type="scientific">Mycobacterium scrofulaceum</name>
    <dbReference type="NCBI Taxonomy" id="1783"/>
    <lineage>
        <taxon>Bacteria</taxon>
        <taxon>Bacillati</taxon>
        <taxon>Actinomycetota</taxon>
        <taxon>Actinomycetes</taxon>
        <taxon>Mycobacteriales</taxon>
        <taxon>Mycobacteriaceae</taxon>
        <taxon>Mycobacterium</taxon>
    </lineage>
</organism>
<dbReference type="SUPFAM" id="SSF52980">
    <property type="entry name" value="Restriction endonuclease-like"/>
    <property type="match status" value="1"/>
</dbReference>
<evidence type="ECO:0008006" key="3">
    <source>
        <dbReference type="Google" id="ProtNLM"/>
    </source>
</evidence>
<comment type="caution">
    <text evidence="1">The sequence shown here is derived from an EMBL/GenBank/DDBJ whole genome shotgun (WGS) entry which is preliminary data.</text>
</comment>
<dbReference type="Gene3D" id="3.40.960.10">
    <property type="entry name" value="VSR Endonuclease"/>
    <property type="match status" value="1"/>
</dbReference>
<evidence type="ECO:0000313" key="2">
    <source>
        <dbReference type="Proteomes" id="UP000192601"/>
    </source>
</evidence>
<dbReference type="STRING" id="1783.BST44_19115"/>
<dbReference type="Proteomes" id="UP000192601">
    <property type="component" value="Unassembled WGS sequence"/>
</dbReference>
<protein>
    <recommendedName>
        <fullName evidence="3">DUF559 domain-containing protein</fullName>
    </recommendedName>
</protein>